<evidence type="ECO:0000256" key="1">
    <source>
        <dbReference type="SAM" id="Coils"/>
    </source>
</evidence>
<dbReference type="AlphaFoldDB" id="A0A098SEP7"/>
<reference evidence="3 4" key="1">
    <citation type="journal article" date="2014" name="Int. J. Syst. Evol. Microbiol.">
        <title>Phaeodactylibacter xiamenensis gen. nov., sp. nov., a member of the family Saprospiraceae isolated from the marine alga Phaeodactylum tricornutum.</title>
        <authorList>
            <person name="Chen Z.Jr."/>
            <person name="Lei X."/>
            <person name="Lai Q."/>
            <person name="Li Y."/>
            <person name="Zhang B."/>
            <person name="Zhang J."/>
            <person name="Zhang H."/>
            <person name="Yang L."/>
            <person name="Zheng W."/>
            <person name="Tian Y."/>
            <person name="Yu Z."/>
            <person name="Xu H.Jr."/>
            <person name="Zheng T."/>
        </authorList>
    </citation>
    <scope>NUCLEOTIDE SEQUENCE [LARGE SCALE GENOMIC DNA]</scope>
    <source>
        <strain evidence="3 4">KD52</strain>
    </source>
</reference>
<organism evidence="3 4">
    <name type="scientific">Phaeodactylibacter xiamenensis</name>
    <dbReference type="NCBI Taxonomy" id="1524460"/>
    <lineage>
        <taxon>Bacteria</taxon>
        <taxon>Pseudomonadati</taxon>
        <taxon>Bacteroidota</taxon>
        <taxon>Saprospiria</taxon>
        <taxon>Saprospirales</taxon>
        <taxon>Haliscomenobacteraceae</taxon>
        <taxon>Phaeodactylibacter</taxon>
    </lineage>
</organism>
<dbReference type="RefSeq" id="WP_044216570.1">
    <property type="nucleotide sequence ID" value="NZ_JBKAGJ010000019.1"/>
</dbReference>
<keyword evidence="2" id="KW-1133">Transmembrane helix</keyword>
<gene>
    <name evidence="3" type="ORF">IX84_03685</name>
</gene>
<keyword evidence="2" id="KW-0472">Membrane</keyword>
<dbReference type="OrthoDB" id="1120747at2"/>
<proteinExistence type="predicted"/>
<feature type="coiled-coil region" evidence="1">
    <location>
        <begin position="90"/>
        <end position="130"/>
    </location>
</feature>
<feature type="transmembrane region" description="Helical" evidence="2">
    <location>
        <begin position="43"/>
        <end position="68"/>
    </location>
</feature>
<evidence type="ECO:0000313" key="4">
    <source>
        <dbReference type="Proteomes" id="UP000029736"/>
    </source>
</evidence>
<dbReference type="STRING" id="1524460.IX84_03685"/>
<dbReference type="EMBL" id="JPOS01000010">
    <property type="protein sequence ID" value="KGE89422.1"/>
    <property type="molecule type" value="Genomic_DNA"/>
</dbReference>
<keyword evidence="2" id="KW-0812">Transmembrane</keyword>
<evidence type="ECO:0000256" key="2">
    <source>
        <dbReference type="SAM" id="Phobius"/>
    </source>
</evidence>
<dbReference type="Proteomes" id="UP000029736">
    <property type="component" value="Unassembled WGS sequence"/>
</dbReference>
<comment type="caution">
    <text evidence="3">The sequence shown here is derived from an EMBL/GenBank/DDBJ whole genome shotgun (WGS) entry which is preliminary data.</text>
</comment>
<keyword evidence="4" id="KW-1185">Reference proteome</keyword>
<accession>A0A098SEP7</accession>
<sequence>MHRDQFEQFIHDNRDAFDSDVPELKVWGCIRQDLDRRKHRRLLLWRVAGIAAAVIGLLFCGVALGGYLNSPTPHSIVALEDVGAQYAAQEAAYQEEIQQKYQQLVSYEQAGAVQQDLKHLDATIAELRKELQAAPPGKAEDIVKDLLENYQAKVYILERVLNRIQMADPDFESTPPKKANTDDRIL</sequence>
<evidence type="ECO:0000313" key="3">
    <source>
        <dbReference type="EMBL" id="KGE89422.1"/>
    </source>
</evidence>
<protein>
    <submittedName>
        <fullName evidence="3">Uncharacterized protein</fullName>
    </submittedName>
</protein>
<name>A0A098SEP7_9BACT</name>
<keyword evidence="1" id="KW-0175">Coiled coil</keyword>